<proteinExistence type="predicted"/>
<dbReference type="WBParaSite" id="PS1159_v2.g15980.t1">
    <property type="protein sequence ID" value="PS1159_v2.g15980.t1"/>
    <property type="gene ID" value="PS1159_v2.g15980"/>
</dbReference>
<evidence type="ECO:0000313" key="1">
    <source>
        <dbReference type="Proteomes" id="UP000887580"/>
    </source>
</evidence>
<protein>
    <submittedName>
        <fullName evidence="2">Uncharacterized protein</fullName>
    </submittedName>
</protein>
<reference evidence="2" key="1">
    <citation type="submission" date="2022-11" db="UniProtKB">
        <authorList>
            <consortium name="WormBaseParasite"/>
        </authorList>
    </citation>
    <scope>IDENTIFICATION</scope>
</reference>
<evidence type="ECO:0000313" key="2">
    <source>
        <dbReference type="WBParaSite" id="PS1159_v2.g15980.t1"/>
    </source>
</evidence>
<name>A0AC35FER8_9BILA</name>
<accession>A0AC35FER8</accession>
<organism evidence="1 2">
    <name type="scientific">Panagrolaimus sp. PS1159</name>
    <dbReference type="NCBI Taxonomy" id="55785"/>
    <lineage>
        <taxon>Eukaryota</taxon>
        <taxon>Metazoa</taxon>
        <taxon>Ecdysozoa</taxon>
        <taxon>Nematoda</taxon>
        <taxon>Chromadorea</taxon>
        <taxon>Rhabditida</taxon>
        <taxon>Tylenchina</taxon>
        <taxon>Panagrolaimomorpha</taxon>
        <taxon>Panagrolaimoidea</taxon>
        <taxon>Panagrolaimidae</taxon>
        <taxon>Panagrolaimus</taxon>
    </lineage>
</organism>
<sequence length="80" mass="9387">MDARLLTAGVGLESDINRCFSNILASLRPLCVHAIYDRTDLWEHLIRNCYSYEVHIRRESIFCVKNICSFFQGEEQTKLY</sequence>
<dbReference type="Proteomes" id="UP000887580">
    <property type="component" value="Unplaced"/>
</dbReference>